<sequence>MNHGRNDGFAPCHSPVAMVTAPSESCSPYPDSRSTHEAVHHSPYMQKPFFSIIIPAYNLENYIAAALQSVLVQTFQDFEIIIVDDGSSDETVSIIQSFHDPRIHLVSQVNGGVSRARNAGMKKAVGAYIAFLDGDDYWYPEHLELAADFFNRHPEILAYANRYMRDELEAIPPRPPSYPESIRRLGIRGVLFMHPSSVILNSSLASRLPPWEEAMPYGEDGLYWTRCMRGTGLIGLGGSVTSIYRQRASSAMHDEHYQHVSLHSLIAPLLNELEAMKNPKWQFAVHYLVIRELHPKRLLSLNAEERISLTGRIRKIMHPCLNRPFLDSYMKACSARAGMEQSFSALMDRTMFSCKWLDRLERMGRSLFFRLQTNNGMEGKHQDPARSRS</sequence>
<dbReference type="PANTHER" id="PTHR43685:SF11">
    <property type="entry name" value="GLYCOSYLTRANSFERASE TAGX-RELATED"/>
    <property type="match status" value="1"/>
</dbReference>
<evidence type="ECO:0000313" key="3">
    <source>
        <dbReference type="Proteomes" id="UP000236075"/>
    </source>
</evidence>
<protein>
    <recommendedName>
        <fullName evidence="1">Glycosyltransferase 2-like domain-containing protein</fullName>
    </recommendedName>
</protein>
<proteinExistence type="predicted"/>
<dbReference type="Gene3D" id="3.90.550.10">
    <property type="entry name" value="Spore Coat Polysaccharide Biosynthesis Protein SpsA, Chain A"/>
    <property type="match status" value="1"/>
</dbReference>
<evidence type="ECO:0000259" key="1">
    <source>
        <dbReference type="Pfam" id="PF00535"/>
    </source>
</evidence>
<dbReference type="InterPro" id="IPR029044">
    <property type="entry name" value="Nucleotide-diphossugar_trans"/>
</dbReference>
<dbReference type="AlphaFoldDB" id="A0AAX0WN79"/>
<comment type="caution">
    <text evidence="2">The sequence shown here is derived from an EMBL/GenBank/DDBJ whole genome shotgun (WGS) entry which is preliminary data.</text>
</comment>
<evidence type="ECO:0000313" key="2">
    <source>
        <dbReference type="EMBL" id="PND02345.1"/>
    </source>
</evidence>
<dbReference type="SUPFAM" id="SSF53448">
    <property type="entry name" value="Nucleotide-diphospho-sugar transferases"/>
    <property type="match status" value="1"/>
</dbReference>
<dbReference type="InterPro" id="IPR001173">
    <property type="entry name" value="Glyco_trans_2-like"/>
</dbReference>
<accession>A0AAX0WN79</accession>
<gene>
    <name evidence="2" type="ORF">CXT95_06670</name>
</gene>
<dbReference type="CDD" id="cd00761">
    <property type="entry name" value="Glyco_tranf_GTA_type"/>
    <property type="match status" value="1"/>
</dbReference>
<feature type="domain" description="Glycosyltransferase 2-like" evidence="1">
    <location>
        <begin position="51"/>
        <end position="174"/>
    </location>
</feature>
<name>A0AAX0WN79_9BACT</name>
<dbReference type="Proteomes" id="UP000236075">
    <property type="component" value="Unassembled WGS sequence"/>
</dbReference>
<reference evidence="2 3" key="1">
    <citation type="journal article" date="2017" name="BMC Genomics">
        <title>Genome sequencing of 39 Akkermansia muciniphila isolates reveals its population structure, genomic and functional diverisity, and global distribution in mammalian gut microbiotas.</title>
        <authorList>
            <person name="Guo X."/>
            <person name="Li S."/>
            <person name="Zhang J."/>
            <person name="Wu F."/>
            <person name="Li X."/>
            <person name="Wu D."/>
            <person name="Zhang M."/>
            <person name="Ou Z."/>
            <person name="Jie Z."/>
            <person name="Yan Q."/>
            <person name="Li P."/>
            <person name="Yi J."/>
            <person name="Peng Y."/>
        </authorList>
    </citation>
    <scope>NUCLEOTIDE SEQUENCE [LARGE SCALE GENOMIC DNA]</scope>
    <source>
        <strain evidence="2 3">GP28</strain>
    </source>
</reference>
<dbReference type="InterPro" id="IPR050834">
    <property type="entry name" value="Glycosyltransf_2"/>
</dbReference>
<dbReference type="EMBL" id="PJLB01000008">
    <property type="protein sequence ID" value="PND02345.1"/>
    <property type="molecule type" value="Genomic_DNA"/>
</dbReference>
<dbReference type="Pfam" id="PF00535">
    <property type="entry name" value="Glycos_transf_2"/>
    <property type="match status" value="1"/>
</dbReference>
<organism evidence="2 3">
    <name type="scientific">Akkermansia muciniphila</name>
    <dbReference type="NCBI Taxonomy" id="239935"/>
    <lineage>
        <taxon>Bacteria</taxon>
        <taxon>Pseudomonadati</taxon>
        <taxon>Verrucomicrobiota</taxon>
        <taxon>Verrucomicrobiia</taxon>
        <taxon>Verrucomicrobiales</taxon>
        <taxon>Akkermansiaceae</taxon>
        <taxon>Akkermansia</taxon>
    </lineage>
</organism>
<dbReference type="PANTHER" id="PTHR43685">
    <property type="entry name" value="GLYCOSYLTRANSFERASE"/>
    <property type="match status" value="1"/>
</dbReference>